<evidence type="ECO:0000256" key="1">
    <source>
        <dbReference type="SAM" id="MobiDB-lite"/>
    </source>
</evidence>
<dbReference type="AlphaFoldDB" id="A0A6V7JHW5"/>
<feature type="compositionally biased region" description="Basic residues" evidence="1">
    <location>
        <begin position="1"/>
        <end position="11"/>
    </location>
</feature>
<evidence type="ECO:0000313" key="2">
    <source>
        <dbReference type="EMBL" id="CAD1549868.1"/>
    </source>
</evidence>
<organism evidence="2">
    <name type="scientific">Bracon brevicornis</name>
    <dbReference type="NCBI Taxonomy" id="1563983"/>
    <lineage>
        <taxon>Eukaryota</taxon>
        <taxon>Metazoa</taxon>
        <taxon>Ecdysozoa</taxon>
        <taxon>Arthropoda</taxon>
        <taxon>Hexapoda</taxon>
        <taxon>Insecta</taxon>
        <taxon>Pterygota</taxon>
        <taxon>Neoptera</taxon>
        <taxon>Endopterygota</taxon>
        <taxon>Hymenoptera</taxon>
        <taxon>Apocrita</taxon>
        <taxon>Ichneumonoidea</taxon>
        <taxon>Braconidae</taxon>
        <taxon>Braconinae</taxon>
        <taxon>Bracon</taxon>
    </lineage>
</organism>
<feature type="compositionally biased region" description="Basic and acidic residues" evidence="1">
    <location>
        <begin position="109"/>
        <end position="121"/>
    </location>
</feature>
<accession>A0A6V7JHW5</accession>
<feature type="region of interest" description="Disordered" evidence="1">
    <location>
        <begin position="94"/>
        <end position="121"/>
    </location>
</feature>
<dbReference type="EMBL" id="CADCXW020000015">
    <property type="protein sequence ID" value="CAD1549868.1"/>
    <property type="molecule type" value="Genomic_DNA"/>
</dbReference>
<gene>
    <name evidence="2" type="ORF">BBRV_LOCUS49159</name>
</gene>
<name>A0A6V7JHW5_9HYME</name>
<reference evidence="2" key="1">
    <citation type="submission" date="2020-07" db="EMBL/GenBank/DDBJ databases">
        <authorList>
            <person name="Ferguson B K."/>
        </authorList>
    </citation>
    <scope>NUCLEOTIDE SEQUENCE</scope>
    <source>
        <strain evidence="2">L06</strain>
    </source>
</reference>
<proteinExistence type="predicted"/>
<sequence length="121" mass="13945">MQNNKNRIKAVKVKDSGIRRKKRKEEGILQTTSRILRYLGGRSTYAFMHSYFRGLLELYHSDAPARFQAEEEEEEEVFSRYMCARGEDCQRKGNCGEKKAGQEEGEEMGELKEGGCKVAKE</sequence>
<feature type="region of interest" description="Disordered" evidence="1">
    <location>
        <begin position="1"/>
        <end position="25"/>
    </location>
</feature>
<protein>
    <submittedName>
        <fullName evidence="2">Uncharacterized protein</fullName>
    </submittedName>
</protein>